<dbReference type="PROSITE" id="PS00609">
    <property type="entry name" value="GLYCOSYL_HYDROL_F32"/>
    <property type="match status" value="1"/>
</dbReference>
<evidence type="ECO:0000256" key="4">
    <source>
        <dbReference type="ARBA" id="ARBA00019623"/>
    </source>
</evidence>
<sequence length="487" mass="56740">MNQRAKRLKDTIESESENFREQVQADHWRLHYHVMPPTGWLNDPNGVCQFRGLYHLFYQYSPIDANGALKYWGHKTSKDMVHFEDQDIALYPDQPYDIDGVYSGSAFIENDQLHFFYTGNVRHKGDHNYITSGREQNTIHVTSPDGFTLNKQGVVIGADQYPERFTQHIRDPKIFKKDNHYYMILGGRNLEDQGEVLLYKSTDLKSWSYQGIFVEHQANMGYMWECPDFFELNGQEVLLISPQGMDPLENQFHNVYQSGYFIGNTDWEQQTFKPSEPFVELDCGFDFYAPQTFEDESGRRILWGWMGLPDIEPEYSNPTIKHGWQHAMTLPRELIFEKGKLLQRPLIEYEKLRKELSEMNIHVDGKTEVNELQGEVYEMFLTFHEIGEIFTVQLRKDMTISYHKEDQLLTLSLGASGYGRKERKTTIENLTNLHIFSDASSLELFVNDGEKVFTTRTYPTPKKGSDIICFGGSAKINVKKWSLQKTS</sequence>
<comment type="caution">
    <text evidence="12">The sequence shown here is derived from an EMBL/GenBank/DDBJ whole genome shotgun (WGS) entry which is preliminary data.</text>
</comment>
<evidence type="ECO:0000259" key="11">
    <source>
        <dbReference type="Pfam" id="PF08244"/>
    </source>
</evidence>
<dbReference type="Gene3D" id="2.60.120.560">
    <property type="entry name" value="Exo-inulinase, domain 1"/>
    <property type="match status" value="1"/>
</dbReference>
<dbReference type="NCBIfam" id="TIGR01322">
    <property type="entry name" value="scrB_fam"/>
    <property type="match status" value="1"/>
</dbReference>
<evidence type="ECO:0000313" key="13">
    <source>
        <dbReference type="Proteomes" id="UP001084197"/>
    </source>
</evidence>
<dbReference type="PANTHER" id="PTHR43101:SF1">
    <property type="entry name" value="BETA-FRUCTOSIDASE"/>
    <property type="match status" value="1"/>
</dbReference>
<accession>A0A9J6R8Q5</accession>
<evidence type="ECO:0000256" key="7">
    <source>
        <dbReference type="ARBA" id="ARBA00033367"/>
    </source>
</evidence>
<evidence type="ECO:0000256" key="9">
    <source>
        <dbReference type="RuleBase" id="RU365015"/>
    </source>
</evidence>
<dbReference type="SUPFAM" id="SSF75005">
    <property type="entry name" value="Arabinanase/levansucrase/invertase"/>
    <property type="match status" value="1"/>
</dbReference>
<dbReference type="SMART" id="SM00640">
    <property type="entry name" value="Glyco_32"/>
    <property type="match status" value="1"/>
</dbReference>
<dbReference type="Pfam" id="PF00251">
    <property type="entry name" value="Glyco_hydro_32N"/>
    <property type="match status" value="1"/>
</dbReference>
<dbReference type="InterPro" id="IPR023296">
    <property type="entry name" value="Glyco_hydro_beta-prop_sf"/>
</dbReference>
<comment type="similarity">
    <text evidence="2 8">Belongs to the glycosyl hydrolase 32 family.</text>
</comment>
<reference evidence="12" key="1">
    <citation type="submission" date="2022-11" db="EMBL/GenBank/DDBJ databases">
        <title>WGS of Natronobacillus azotifigens 24KS-1, an anaerobic diazotrophic haloalkaliphile from soda-rich habitats.</title>
        <authorList>
            <person name="Sorokin D.Y."/>
            <person name="Merkel A.Y."/>
        </authorList>
    </citation>
    <scope>NUCLEOTIDE SEQUENCE</scope>
    <source>
        <strain evidence="12">24KS-1</strain>
    </source>
</reference>
<dbReference type="EC" id="3.2.1.26" evidence="3 8"/>
<keyword evidence="13" id="KW-1185">Reference proteome</keyword>
<dbReference type="InterPro" id="IPR001362">
    <property type="entry name" value="Glyco_hydro_32"/>
</dbReference>
<dbReference type="Proteomes" id="UP001084197">
    <property type="component" value="Unassembled WGS sequence"/>
</dbReference>
<comment type="subcellular location">
    <subcellularLocation>
        <location evidence="9">Cytoplasm</location>
    </subcellularLocation>
</comment>
<gene>
    <name evidence="12" type="ORF">OWO01_02175</name>
</gene>
<dbReference type="GO" id="GO:0005975">
    <property type="term" value="P:carbohydrate metabolic process"/>
    <property type="evidence" value="ECO:0007669"/>
    <property type="project" value="InterPro"/>
</dbReference>
<feature type="domain" description="Glycosyl hydrolase family 32 N-terminal" evidence="10">
    <location>
        <begin position="33"/>
        <end position="345"/>
    </location>
</feature>
<dbReference type="EMBL" id="JAPRAT010000003">
    <property type="protein sequence ID" value="MCZ0702016.1"/>
    <property type="molecule type" value="Genomic_DNA"/>
</dbReference>
<dbReference type="RefSeq" id="WP_268778786.1">
    <property type="nucleotide sequence ID" value="NZ_JAPRAT010000003.1"/>
</dbReference>
<dbReference type="GO" id="GO:0005737">
    <property type="term" value="C:cytoplasm"/>
    <property type="evidence" value="ECO:0007669"/>
    <property type="project" value="UniProtKB-SubCell"/>
</dbReference>
<dbReference type="GO" id="GO:0004564">
    <property type="term" value="F:beta-fructofuranosidase activity"/>
    <property type="evidence" value="ECO:0007669"/>
    <property type="project" value="UniProtKB-EC"/>
</dbReference>
<organism evidence="12 13">
    <name type="scientific">Natronobacillus azotifigens</name>
    <dbReference type="NCBI Taxonomy" id="472978"/>
    <lineage>
        <taxon>Bacteria</taxon>
        <taxon>Bacillati</taxon>
        <taxon>Bacillota</taxon>
        <taxon>Bacilli</taxon>
        <taxon>Bacillales</taxon>
        <taxon>Bacillaceae</taxon>
        <taxon>Natronobacillus</taxon>
    </lineage>
</organism>
<comment type="pathway">
    <text evidence="1 9">Glycan biosynthesis; sucrose metabolism.</text>
</comment>
<comment type="catalytic activity">
    <reaction evidence="8">
        <text>Hydrolysis of terminal non-reducing beta-D-fructofuranoside residues in beta-D-fructofuranosides.</text>
        <dbReference type="EC" id="3.2.1.26"/>
    </reaction>
</comment>
<evidence type="ECO:0000256" key="6">
    <source>
        <dbReference type="ARBA" id="ARBA00023295"/>
    </source>
</evidence>
<dbReference type="Pfam" id="PF08244">
    <property type="entry name" value="Glyco_hydro_32C"/>
    <property type="match status" value="1"/>
</dbReference>
<dbReference type="Gene3D" id="2.115.10.20">
    <property type="entry name" value="Glycosyl hydrolase domain, family 43"/>
    <property type="match status" value="1"/>
</dbReference>
<dbReference type="InterPro" id="IPR018053">
    <property type="entry name" value="Glyco_hydro_32_AS"/>
</dbReference>
<dbReference type="SUPFAM" id="SSF49899">
    <property type="entry name" value="Concanavalin A-like lectins/glucanases"/>
    <property type="match status" value="1"/>
</dbReference>
<dbReference type="InterPro" id="IPR013189">
    <property type="entry name" value="Glyco_hydro_32_C"/>
</dbReference>
<proteinExistence type="inferred from homology"/>
<comment type="function">
    <text evidence="9">Enables the bacterium to metabolize sucrose as a sole carbon source.</text>
</comment>
<feature type="domain" description="Glycosyl hydrolase family 32 C-terminal" evidence="11">
    <location>
        <begin position="348"/>
        <end position="469"/>
    </location>
</feature>
<dbReference type="InterPro" id="IPR013320">
    <property type="entry name" value="ConA-like_dom_sf"/>
</dbReference>
<evidence type="ECO:0000256" key="8">
    <source>
        <dbReference type="RuleBase" id="RU362110"/>
    </source>
</evidence>
<dbReference type="CDD" id="cd18623">
    <property type="entry name" value="GH32_ScrB-like"/>
    <property type="match status" value="1"/>
</dbReference>
<name>A0A9J6R8Q5_9BACI</name>
<keyword evidence="6 8" id="KW-0326">Glycosidase</keyword>
<evidence type="ECO:0000256" key="5">
    <source>
        <dbReference type="ARBA" id="ARBA00022801"/>
    </source>
</evidence>
<evidence type="ECO:0000256" key="1">
    <source>
        <dbReference type="ARBA" id="ARBA00004914"/>
    </source>
</evidence>
<dbReference type="InterPro" id="IPR051214">
    <property type="entry name" value="GH32_Enzymes"/>
</dbReference>
<protein>
    <recommendedName>
        <fullName evidence="4 8">Sucrose-6-phosphate hydrolase</fullName>
        <ecNumber evidence="3 8">3.2.1.26</ecNumber>
    </recommendedName>
    <alternativeName>
        <fullName evidence="7 9">Invertase</fullName>
    </alternativeName>
</protein>
<evidence type="ECO:0000256" key="3">
    <source>
        <dbReference type="ARBA" id="ARBA00012758"/>
    </source>
</evidence>
<keyword evidence="5 8" id="KW-0378">Hydrolase</keyword>
<dbReference type="InterPro" id="IPR006232">
    <property type="entry name" value="Suc6P_hydrolase"/>
</dbReference>
<evidence type="ECO:0000256" key="2">
    <source>
        <dbReference type="ARBA" id="ARBA00009902"/>
    </source>
</evidence>
<evidence type="ECO:0000313" key="12">
    <source>
        <dbReference type="EMBL" id="MCZ0702016.1"/>
    </source>
</evidence>
<dbReference type="InterPro" id="IPR013148">
    <property type="entry name" value="Glyco_hydro_32_N"/>
</dbReference>
<keyword evidence="9" id="KW-0963">Cytoplasm</keyword>
<keyword evidence="9" id="KW-0119">Carbohydrate metabolism</keyword>
<evidence type="ECO:0000259" key="10">
    <source>
        <dbReference type="Pfam" id="PF00251"/>
    </source>
</evidence>
<dbReference type="PANTHER" id="PTHR43101">
    <property type="entry name" value="BETA-FRUCTOSIDASE"/>
    <property type="match status" value="1"/>
</dbReference>
<dbReference type="AlphaFoldDB" id="A0A9J6R8Q5"/>